<proteinExistence type="predicted"/>
<dbReference type="EMBL" id="MNCJ02000323">
    <property type="protein sequence ID" value="KAF5793986.1"/>
    <property type="molecule type" value="Genomic_DNA"/>
</dbReference>
<dbReference type="OrthoDB" id="758458at2759"/>
<evidence type="ECO:0000313" key="4">
    <source>
        <dbReference type="Proteomes" id="UP000215914"/>
    </source>
</evidence>
<dbReference type="Proteomes" id="UP000215914">
    <property type="component" value="Chromosome 8"/>
</dbReference>
<dbReference type="Gramene" id="mRNA:HanXRQr2_Chr08g0323071">
    <property type="protein sequence ID" value="mRNA:HanXRQr2_Chr08g0323071"/>
    <property type="gene ID" value="HanXRQr2_Chr08g0323071"/>
</dbReference>
<feature type="compositionally biased region" description="Polar residues" evidence="1">
    <location>
        <begin position="364"/>
        <end position="400"/>
    </location>
</feature>
<evidence type="ECO:0000256" key="1">
    <source>
        <dbReference type="SAM" id="MobiDB-lite"/>
    </source>
</evidence>
<organism evidence="3 4">
    <name type="scientific">Helianthus annuus</name>
    <name type="common">Common sunflower</name>
    <dbReference type="NCBI Taxonomy" id="4232"/>
    <lineage>
        <taxon>Eukaryota</taxon>
        <taxon>Viridiplantae</taxon>
        <taxon>Streptophyta</taxon>
        <taxon>Embryophyta</taxon>
        <taxon>Tracheophyta</taxon>
        <taxon>Spermatophyta</taxon>
        <taxon>Magnoliopsida</taxon>
        <taxon>eudicotyledons</taxon>
        <taxon>Gunneridae</taxon>
        <taxon>Pentapetalae</taxon>
        <taxon>asterids</taxon>
        <taxon>campanulids</taxon>
        <taxon>Asterales</taxon>
        <taxon>Asteraceae</taxon>
        <taxon>Asteroideae</taxon>
        <taxon>Heliantheae alliance</taxon>
        <taxon>Heliantheae</taxon>
        <taxon>Helianthus</taxon>
    </lineage>
</organism>
<gene>
    <name evidence="3" type="ORF">HannXRQ_Chr08g0212141</name>
    <name evidence="2" type="ORF">HanXRQr2_Chr08g0323071</name>
</gene>
<evidence type="ECO:0000313" key="3">
    <source>
        <dbReference type="EMBL" id="OTG17432.1"/>
    </source>
</evidence>
<sequence>MAGQIEEPLRFNFQADLLHSGSISFGRFESESLSWERRSSFSHNRYLEEVEKYSKPGTVTEKKAYFEAHFKRKALLKQNSSENQDGREVATSENDDMHDLQESENGNESKHFTCFDESPHSSGHFSYDKETEIQIRVNQSVETLCAENTNLSSVDHPMTGQDHVKLEETHAIGTANVDLVKREETTEVTLNDSVVMVDVASEKPKLKARVKLAQVSRTVSSDASRVSAKTKIREIKALPMKEKVKKSPRPASSIAHSGRRTLKPEESSTSFPKAKLPPPNRSIVKEYRPEKSLPGARETVNRTKQNNPTPSKSQANHIAGGFTFKSDQRAERRKEEKKAAAEISKSLNFKATPMPSFYKESARSLDQNKAVSSNNKTPNRPRTASMAPSTKRVPSNSASSYMAPGTKRVPSNSASSSIPRPGSSTSVTSKYRRPEPFRTIQEKKKDLNLPKQKGHEAIVGARVRETKRVHTGAGIKPGYLAVRVAT</sequence>
<evidence type="ECO:0008006" key="5">
    <source>
        <dbReference type="Google" id="ProtNLM"/>
    </source>
</evidence>
<dbReference type="InParanoid" id="A0A251U3R9"/>
<dbReference type="PANTHER" id="PTHR47067:SF6">
    <property type="entry name" value="PROTEIN WVD2-LIKE 7"/>
    <property type="match status" value="1"/>
</dbReference>
<dbReference type="PANTHER" id="PTHR47067">
    <property type="entry name" value="TPX2 (TARGETING PROTEIN FOR XKLP2) PROTEIN FAMILY-RELATED"/>
    <property type="match status" value="1"/>
</dbReference>
<reference evidence="3" key="2">
    <citation type="submission" date="2017-02" db="EMBL/GenBank/DDBJ databases">
        <title>Sunflower complete genome.</title>
        <authorList>
            <person name="Langlade N."/>
            <person name="Munos S."/>
        </authorList>
    </citation>
    <scope>NUCLEOTIDE SEQUENCE [LARGE SCALE GENOMIC DNA]</scope>
    <source>
        <tissue evidence="3">Leaves</tissue>
    </source>
</reference>
<feature type="compositionally biased region" description="Basic and acidic residues" evidence="1">
    <location>
        <begin position="326"/>
        <end position="340"/>
    </location>
</feature>
<dbReference type="GO" id="GO:0055028">
    <property type="term" value="C:cortical microtubule"/>
    <property type="evidence" value="ECO:0000318"/>
    <property type="project" value="GO_Central"/>
</dbReference>
<feature type="region of interest" description="Disordered" evidence="1">
    <location>
        <begin position="76"/>
        <end position="115"/>
    </location>
</feature>
<dbReference type="OMA" id="QANHIAG"/>
<keyword evidence="4" id="KW-1185">Reference proteome</keyword>
<evidence type="ECO:0000313" key="2">
    <source>
        <dbReference type="EMBL" id="KAF5793986.1"/>
    </source>
</evidence>
<feature type="compositionally biased region" description="Basic and acidic residues" evidence="1">
    <location>
        <begin position="432"/>
        <end position="449"/>
    </location>
</feature>
<reference evidence="2" key="3">
    <citation type="submission" date="2020-06" db="EMBL/GenBank/DDBJ databases">
        <title>Helianthus annuus Genome sequencing and assembly Release 2.</title>
        <authorList>
            <person name="Gouzy J."/>
            <person name="Langlade N."/>
            <person name="Munos S."/>
        </authorList>
    </citation>
    <scope>NUCLEOTIDE SEQUENCE</scope>
    <source>
        <tissue evidence="2">Leaves</tissue>
    </source>
</reference>
<accession>A0A251U3R9</accession>
<name>A0A251U3R9_HELAN</name>
<feature type="region of interest" description="Disordered" evidence="1">
    <location>
        <begin position="237"/>
        <end position="345"/>
    </location>
</feature>
<dbReference type="InterPro" id="IPR044216">
    <property type="entry name" value="WDL7"/>
</dbReference>
<feature type="compositionally biased region" description="Basic and acidic residues" evidence="1">
    <location>
        <begin position="84"/>
        <end position="115"/>
    </location>
</feature>
<dbReference type="EMBL" id="CM007897">
    <property type="protein sequence ID" value="OTG17432.1"/>
    <property type="molecule type" value="Genomic_DNA"/>
</dbReference>
<dbReference type="GO" id="GO:0009737">
    <property type="term" value="P:response to abscisic acid"/>
    <property type="evidence" value="ECO:0000318"/>
    <property type="project" value="GO_Central"/>
</dbReference>
<reference evidence="2 4" key="1">
    <citation type="journal article" date="2017" name="Nature">
        <title>The sunflower genome provides insights into oil metabolism, flowering and Asterid evolution.</title>
        <authorList>
            <person name="Badouin H."/>
            <person name="Gouzy J."/>
            <person name="Grassa C.J."/>
            <person name="Murat F."/>
            <person name="Staton S.E."/>
            <person name="Cottret L."/>
            <person name="Lelandais-Briere C."/>
            <person name="Owens G.L."/>
            <person name="Carrere S."/>
            <person name="Mayjonade B."/>
            <person name="Legrand L."/>
            <person name="Gill N."/>
            <person name="Kane N.C."/>
            <person name="Bowers J.E."/>
            <person name="Hubner S."/>
            <person name="Bellec A."/>
            <person name="Berard A."/>
            <person name="Berges H."/>
            <person name="Blanchet N."/>
            <person name="Boniface M.C."/>
            <person name="Brunel D."/>
            <person name="Catrice O."/>
            <person name="Chaidir N."/>
            <person name="Claudel C."/>
            <person name="Donnadieu C."/>
            <person name="Faraut T."/>
            <person name="Fievet G."/>
            <person name="Helmstetter N."/>
            <person name="King M."/>
            <person name="Knapp S.J."/>
            <person name="Lai Z."/>
            <person name="Le Paslier M.C."/>
            <person name="Lippi Y."/>
            <person name="Lorenzon L."/>
            <person name="Mandel J.R."/>
            <person name="Marage G."/>
            <person name="Marchand G."/>
            <person name="Marquand E."/>
            <person name="Bret-Mestries E."/>
            <person name="Morien E."/>
            <person name="Nambeesan S."/>
            <person name="Nguyen T."/>
            <person name="Pegot-Espagnet P."/>
            <person name="Pouilly N."/>
            <person name="Raftis F."/>
            <person name="Sallet E."/>
            <person name="Schiex T."/>
            <person name="Thomas J."/>
            <person name="Vandecasteele C."/>
            <person name="Vares D."/>
            <person name="Vear F."/>
            <person name="Vautrin S."/>
            <person name="Crespi M."/>
            <person name="Mangin B."/>
            <person name="Burke J.M."/>
            <person name="Salse J."/>
            <person name="Munos S."/>
            <person name="Vincourt P."/>
            <person name="Rieseberg L.H."/>
            <person name="Langlade N.B."/>
        </authorList>
    </citation>
    <scope>NUCLEOTIDE SEQUENCE [LARGE SCALE GENOMIC DNA]</scope>
    <source>
        <strain evidence="4">cv. SF193</strain>
        <tissue evidence="2">Leaves</tissue>
    </source>
</reference>
<feature type="region of interest" description="Disordered" evidence="1">
    <location>
        <begin position="359"/>
        <end position="449"/>
    </location>
</feature>
<feature type="compositionally biased region" description="Polar residues" evidence="1">
    <location>
        <begin position="302"/>
        <end position="316"/>
    </location>
</feature>
<feature type="compositionally biased region" description="Low complexity" evidence="1">
    <location>
        <begin position="410"/>
        <end position="426"/>
    </location>
</feature>
<dbReference type="STRING" id="4232.A0A251U3R9"/>
<protein>
    <recommendedName>
        <fullName evidence="5">TPX2 domain-containing protein</fullName>
    </recommendedName>
</protein>
<dbReference type="AlphaFoldDB" id="A0A251U3R9"/>